<organism evidence="2 3">
    <name type="scientific">Prosthecobacter debontii</name>
    <dbReference type="NCBI Taxonomy" id="48467"/>
    <lineage>
        <taxon>Bacteria</taxon>
        <taxon>Pseudomonadati</taxon>
        <taxon>Verrucomicrobiota</taxon>
        <taxon>Verrucomicrobiia</taxon>
        <taxon>Verrucomicrobiales</taxon>
        <taxon>Verrucomicrobiaceae</taxon>
        <taxon>Prosthecobacter</taxon>
    </lineage>
</organism>
<protein>
    <recommendedName>
        <fullName evidence="4">BNR repeat-like domain-containing protein</fullName>
    </recommendedName>
</protein>
<dbReference type="EMBL" id="FUYE01000016">
    <property type="protein sequence ID" value="SKB04130.1"/>
    <property type="molecule type" value="Genomic_DNA"/>
</dbReference>
<reference evidence="3" key="1">
    <citation type="submission" date="2017-02" db="EMBL/GenBank/DDBJ databases">
        <authorList>
            <person name="Varghese N."/>
            <person name="Submissions S."/>
        </authorList>
    </citation>
    <scope>NUCLEOTIDE SEQUENCE [LARGE SCALE GENOMIC DNA]</scope>
    <source>
        <strain evidence="3">ATCC 700200</strain>
    </source>
</reference>
<dbReference type="RefSeq" id="WP_078815143.1">
    <property type="nucleotide sequence ID" value="NZ_FUYE01000016.1"/>
</dbReference>
<accession>A0A1T4YQY0</accession>
<evidence type="ECO:0000313" key="2">
    <source>
        <dbReference type="EMBL" id="SKB04130.1"/>
    </source>
</evidence>
<evidence type="ECO:0000313" key="3">
    <source>
        <dbReference type="Proteomes" id="UP000190774"/>
    </source>
</evidence>
<name>A0A1T4YQY0_9BACT</name>
<feature type="chain" id="PRO_5010546497" description="BNR repeat-like domain-containing protein" evidence="1">
    <location>
        <begin position="18"/>
        <end position="394"/>
    </location>
</feature>
<sequence length="394" mass="44443">MIRSFFIILMASSLATAADFQIQRSTVQTSAGNLHWAQSRPALIPGEPSRVIITTQEIEKQGSHGYRNVYFTETVDGGQTWSKPEEIISLRRSRLPAGHDFVMGDICPQFHARSGMVLAHGKTFGFDGGIKENRGYERVSYATYQPETQQWSGLKLLELPEKDHEGRAILEPNSGCHQRYDLPNGELLLPIRYRKDPKSRAYTTMVARCRFDGQTLTYLEHGSELTTKGKRGLYEPSVIGYSGRYYLTMRADESAFVSVGDDGLHYTAPTEWKFDDGQPLGCYNSQQHWVAHGDALYLVYPRKGAGNDHVFRHRAPLFIAQVDLDKLCIIRSTEQVLMLETGLDLAAGFGVMDYSPGETWVVSTELSFPEGRKQEPNRILLAKILWTKPNVLFK</sequence>
<gene>
    <name evidence="2" type="ORF">SAMN02745166_03984</name>
</gene>
<dbReference type="SUPFAM" id="SSF50939">
    <property type="entry name" value="Sialidases"/>
    <property type="match status" value="1"/>
</dbReference>
<dbReference type="InterPro" id="IPR036278">
    <property type="entry name" value="Sialidase_sf"/>
</dbReference>
<keyword evidence="3" id="KW-1185">Reference proteome</keyword>
<dbReference type="OrthoDB" id="833750at2"/>
<proteinExistence type="predicted"/>
<dbReference type="Gene3D" id="2.120.10.10">
    <property type="match status" value="1"/>
</dbReference>
<evidence type="ECO:0008006" key="4">
    <source>
        <dbReference type="Google" id="ProtNLM"/>
    </source>
</evidence>
<dbReference type="STRING" id="48467.SAMN02745166_03984"/>
<evidence type="ECO:0000256" key="1">
    <source>
        <dbReference type="SAM" id="SignalP"/>
    </source>
</evidence>
<keyword evidence="1" id="KW-0732">Signal</keyword>
<dbReference type="AlphaFoldDB" id="A0A1T4YQY0"/>
<feature type="signal peptide" evidence="1">
    <location>
        <begin position="1"/>
        <end position="17"/>
    </location>
</feature>
<dbReference type="Proteomes" id="UP000190774">
    <property type="component" value="Unassembled WGS sequence"/>
</dbReference>